<dbReference type="AlphaFoldDB" id="E6W5A8"/>
<dbReference type="RefSeq" id="WP_013507058.1">
    <property type="nucleotide sequence ID" value="NC_014836.1"/>
</dbReference>
<dbReference type="KEGG" id="din:Selin_2472"/>
<sequence>MNVFGAYSRYYNLFYRDKDYAAEAAYVDGLIQRYRPGAASVLDLGCGTGRHAMLLAKSGYLVAGVDRSQEMLTVAEKERALGDCVDRVSLYCGDIRTIRLEQTFDAVVSLFHVMSYQTSNADLKAAFMTARSHLAPGGLFLFDCWYGPAVLTDRPEVRVKRVEDNEIAVTRVVEPVMFATTNLVETHYQVFVRDKGSNAVEELQETHRMRYLFQPEVEMFLQEAGMTLVESAEWMTARQPGFDTWGVCFVARQIDRDVRQVVS</sequence>
<reference evidence="2 3" key="1">
    <citation type="submission" date="2010-12" db="EMBL/GenBank/DDBJ databases">
        <title>Complete sequence of Desulfurispirillum indicum S5.</title>
        <authorList>
            <consortium name="US DOE Joint Genome Institute"/>
            <person name="Lucas S."/>
            <person name="Copeland A."/>
            <person name="Lapidus A."/>
            <person name="Cheng J.-F."/>
            <person name="Goodwin L."/>
            <person name="Pitluck S."/>
            <person name="Chertkov O."/>
            <person name="Held B."/>
            <person name="Detter J.C."/>
            <person name="Han C."/>
            <person name="Tapia R."/>
            <person name="Land M."/>
            <person name="Hauser L."/>
            <person name="Kyrpides N."/>
            <person name="Ivanova N."/>
            <person name="Mikhailova N."/>
            <person name="Haggblom M."/>
            <person name="Rauschenbach I."/>
            <person name="Bini E."/>
            <person name="Woyke T."/>
        </authorList>
    </citation>
    <scope>NUCLEOTIDE SEQUENCE [LARGE SCALE GENOMIC DNA]</scope>
    <source>
        <strain evidence="3">ATCC BAA-1389 / DSM 22839 / S5</strain>
    </source>
</reference>
<dbReference type="InterPro" id="IPR029063">
    <property type="entry name" value="SAM-dependent_MTases_sf"/>
</dbReference>
<dbReference type="PANTHER" id="PTHR43464">
    <property type="entry name" value="METHYLTRANSFERASE"/>
    <property type="match status" value="1"/>
</dbReference>
<dbReference type="OrthoDB" id="9811589at2"/>
<dbReference type="Pfam" id="PF13649">
    <property type="entry name" value="Methyltransf_25"/>
    <property type="match status" value="1"/>
</dbReference>
<dbReference type="Proteomes" id="UP000002572">
    <property type="component" value="Chromosome"/>
</dbReference>
<name>E6W5A8_DESIS</name>
<dbReference type="InParanoid" id="E6W5A8"/>
<dbReference type="GO" id="GO:0032259">
    <property type="term" value="P:methylation"/>
    <property type="evidence" value="ECO:0007669"/>
    <property type="project" value="UniProtKB-KW"/>
</dbReference>
<keyword evidence="2" id="KW-0489">Methyltransferase</keyword>
<evidence type="ECO:0000259" key="1">
    <source>
        <dbReference type="Pfam" id="PF13649"/>
    </source>
</evidence>
<gene>
    <name evidence="2" type="ordered locus">Selin_2472</name>
</gene>
<keyword evidence="2" id="KW-0808">Transferase</keyword>
<organism evidence="2 3">
    <name type="scientific">Desulfurispirillum indicum (strain ATCC BAA-1389 / DSM 22839 / S5)</name>
    <dbReference type="NCBI Taxonomy" id="653733"/>
    <lineage>
        <taxon>Bacteria</taxon>
        <taxon>Pseudomonadati</taxon>
        <taxon>Chrysiogenota</taxon>
        <taxon>Chrysiogenia</taxon>
        <taxon>Chrysiogenales</taxon>
        <taxon>Chrysiogenaceae</taxon>
        <taxon>Desulfurispirillum</taxon>
    </lineage>
</organism>
<dbReference type="STRING" id="653733.Selin_2472"/>
<dbReference type="InterPro" id="IPR041698">
    <property type="entry name" value="Methyltransf_25"/>
</dbReference>
<dbReference type="Gene3D" id="3.40.50.150">
    <property type="entry name" value="Vaccinia Virus protein VP39"/>
    <property type="match status" value="1"/>
</dbReference>
<accession>E6W5A8</accession>
<dbReference type="HOGENOM" id="CLU_069129_2_0_0"/>
<evidence type="ECO:0000313" key="3">
    <source>
        <dbReference type="Proteomes" id="UP000002572"/>
    </source>
</evidence>
<protein>
    <submittedName>
        <fullName evidence="2">Methyltransferase type 11</fullName>
    </submittedName>
</protein>
<dbReference type="CDD" id="cd02440">
    <property type="entry name" value="AdoMet_MTases"/>
    <property type="match status" value="1"/>
</dbReference>
<proteinExistence type="predicted"/>
<evidence type="ECO:0000313" key="2">
    <source>
        <dbReference type="EMBL" id="ADU67187.1"/>
    </source>
</evidence>
<dbReference type="SUPFAM" id="SSF53335">
    <property type="entry name" value="S-adenosyl-L-methionine-dependent methyltransferases"/>
    <property type="match status" value="1"/>
</dbReference>
<keyword evidence="3" id="KW-1185">Reference proteome</keyword>
<dbReference type="Gene3D" id="2.20.130.10">
    <property type="entry name" value="CAC2371-like domains"/>
    <property type="match status" value="1"/>
</dbReference>
<dbReference type="EMBL" id="CP002432">
    <property type="protein sequence ID" value="ADU67187.1"/>
    <property type="molecule type" value="Genomic_DNA"/>
</dbReference>
<feature type="domain" description="Methyltransferase" evidence="1">
    <location>
        <begin position="41"/>
        <end position="138"/>
    </location>
</feature>
<dbReference type="eggNOG" id="COG0500">
    <property type="taxonomic scope" value="Bacteria"/>
</dbReference>
<dbReference type="PANTHER" id="PTHR43464:SF75">
    <property type="entry name" value="METHYLTRANSFERASE TYPE 11"/>
    <property type="match status" value="1"/>
</dbReference>
<dbReference type="GO" id="GO:0008168">
    <property type="term" value="F:methyltransferase activity"/>
    <property type="evidence" value="ECO:0007669"/>
    <property type="project" value="UniProtKB-KW"/>
</dbReference>